<dbReference type="GO" id="GO:0003677">
    <property type="term" value="F:DNA binding"/>
    <property type="evidence" value="ECO:0007669"/>
    <property type="project" value="UniProtKB-KW"/>
</dbReference>
<keyword evidence="1" id="KW-0229">DNA integration</keyword>
<dbReference type="STRING" id="1867952.MTBPR1_290004"/>
<name>A0A1C3RH71_9PROT</name>
<evidence type="ECO:0000313" key="5">
    <source>
        <dbReference type="EMBL" id="SCA56630.1"/>
    </source>
</evidence>
<dbReference type="AlphaFoldDB" id="A0A1C3RH71"/>
<dbReference type="GO" id="GO:0015074">
    <property type="term" value="P:DNA integration"/>
    <property type="evidence" value="ECO:0007669"/>
    <property type="project" value="UniProtKB-KW"/>
</dbReference>
<dbReference type="Gene3D" id="3.40.50.1390">
    <property type="entry name" value="Resolvase, N-terminal catalytic domain"/>
    <property type="match status" value="1"/>
</dbReference>
<reference evidence="5 6" key="1">
    <citation type="submission" date="2016-07" db="EMBL/GenBank/DDBJ databases">
        <authorList>
            <person name="Lefevre C.T."/>
        </authorList>
    </citation>
    <scope>NUCLEOTIDE SEQUENCE [LARGE SCALE GENOMIC DNA]</scope>
    <source>
        <strain evidence="5">PR1</strain>
    </source>
</reference>
<dbReference type="PROSITE" id="PS51736">
    <property type="entry name" value="RECOMBINASES_3"/>
    <property type="match status" value="1"/>
</dbReference>
<keyword evidence="3" id="KW-0233">DNA recombination</keyword>
<dbReference type="InterPro" id="IPR036162">
    <property type="entry name" value="Resolvase-like_N_sf"/>
</dbReference>
<keyword evidence="2" id="KW-0238">DNA-binding</keyword>
<accession>A0A1C3RH71</accession>
<evidence type="ECO:0000256" key="3">
    <source>
        <dbReference type="ARBA" id="ARBA00023172"/>
    </source>
</evidence>
<proteinExistence type="predicted"/>
<evidence type="ECO:0000259" key="4">
    <source>
        <dbReference type="PROSITE" id="PS51736"/>
    </source>
</evidence>
<evidence type="ECO:0000256" key="2">
    <source>
        <dbReference type="ARBA" id="ARBA00023125"/>
    </source>
</evidence>
<organism evidence="5 6">
    <name type="scientific">Candidatus Terasakiella magnetica</name>
    <dbReference type="NCBI Taxonomy" id="1867952"/>
    <lineage>
        <taxon>Bacteria</taxon>
        <taxon>Pseudomonadati</taxon>
        <taxon>Pseudomonadota</taxon>
        <taxon>Alphaproteobacteria</taxon>
        <taxon>Rhodospirillales</taxon>
        <taxon>Terasakiellaceae</taxon>
        <taxon>Terasakiella</taxon>
    </lineage>
</organism>
<protein>
    <submittedName>
        <fullName evidence="5">DNA-invertase</fullName>
    </submittedName>
</protein>
<dbReference type="GO" id="GO:0000150">
    <property type="term" value="F:DNA strand exchange activity"/>
    <property type="evidence" value="ECO:0007669"/>
    <property type="project" value="InterPro"/>
</dbReference>
<sequence length="163" mass="18385">MVKYGCDERDIYKEKVSGSKRDREQLNAVLDLLREGDKLVVWRLDRLARSQRDLLEISDLINSKGAELVSLMDSIDTSTATGKLLFSILGSLSEFEKNLLVERTMAGQKIARENGVVFGRPTKLTDDLIKHIQHAYKDPTVTVAATLKHLNISKSSYYNALKM</sequence>
<dbReference type="PANTHER" id="PTHR30461">
    <property type="entry name" value="DNA-INVERTASE FROM LAMBDOID PROPHAGE"/>
    <property type="match status" value="1"/>
</dbReference>
<feature type="domain" description="Resolvase/invertase-type recombinase catalytic" evidence="4">
    <location>
        <begin position="1"/>
        <end position="115"/>
    </location>
</feature>
<dbReference type="EMBL" id="FLYE01000022">
    <property type="protein sequence ID" value="SCA56630.1"/>
    <property type="molecule type" value="Genomic_DNA"/>
</dbReference>
<dbReference type="SMART" id="SM00857">
    <property type="entry name" value="Resolvase"/>
    <property type="match status" value="1"/>
</dbReference>
<keyword evidence="6" id="KW-1185">Reference proteome</keyword>
<evidence type="ECO:0000313" key="6">
    <source>
        <dbReference type="Proteomes" id="UP000231658"/>
    </source>
</evidence>
<dbReference type="SUPFAM" id="SSF53041">
    <property type="entry name" value="Resolvase-like"/>
    <property type="match status" value="1"/>
</dbReference>
<dbReference type="InterPro" id="IPR006118">
    <property type="entry name" value="Recombinase_CS"/>
</dbReference>
<dbReference type="Pfam" id="PF00239">
    <property type="entry name" value="Resolvase"/>
    <property type="match status" value="1"/>
</dbReference>
<dbReference type="PANTHER" id="PTHR30461:SF2">
    <property type="entry name" value="SERINE RECOMBINASE PINE-RELATED"/>
    <property type="match status" value="1"/>
</dbReference>
<dbReference type="Proteomes" id="UP000231658">
    <property type="component" value="Unassembled WGS sequence"/>
</dbReference>
<evidence type="ECO:0000256" key="1">
    <source>
        <dbReference type="ARBA" id="ARBA00022908"/>
    </source>
</evidence>
<dbReference type="InterPro" id="IPR006119">
    <property type="entry name" value="Resolv_N"/>
</dbReference>
<gene>
    <name evidence="5" type="ORF">MTBPR1_290004</name>
</gene>
<dbReference type="InterPro" id="IPR050639">
    <property type="entry name" value="SSR_resolvase"/>
</dbReference>
<dbReference type="PROSITE" id="PS00398">
    <property type="entry name" value="RECOMBINASES_2"/>
    <property type="match status" value="1"/>
</dbReference>
<dbReference type="CDD" id="cd03768">
    <property type="entry name" value="SR_ResInv"/>
    <property type="match status" value="1"/>
</dbReference>